<gene>
    <name evidence="5" type="ORF">G0Q07_16205</name>
</gene>
<keyword evidence="3 5" id="KW-0418">Kinase</keyword>
<feature type="domain" description="Carbohydrate kinase PfkB" evidence="4">
    <location>
        <begin position="24"/>
        <end position="285"/>
    </location>
</feature>
<dbReference type="SUPFAM" id="SSF53613">
    <property type="entry name" value="Ribokinase-like"/>
    <property type="match status" value="1"/>
</dbReference>
<accession>A0A6C0RF67</accession>
<protein>
    <submittedName>
        <fullName evidence="5">Carbohydrate kinase</fullName>
    </submittedName>
</protein>
<dbReference type="GO" id="GO:0016301">
    <property type="term" value="F:kinase activity"/>
    <property type="evidence" value="ECO:0007669"/>
    <property type="project" value="UniProtKB-KW"/>
</dbReference>
<evidence type="ECO:0000313" key="5">
    <source>
        <dbReference type="EMBL" id="QIA09164.1"/>
    </source>
</evidence>
<dbReference type="PANTHER" id="PTHR43085:SF57">
    <property type="entry name" value="CARBOHYDRATE KINASE PFKB DOMAIN-CONTAINING PROTEIN"/>
    <property type="match status" value="1"/>
</dbReference>
<evidence type="ECO:0000256" key="2">
    <source>
        <dbReference type="ARBA" id="ARBA00022679"/>
    </source>
</evidence>
<keyword evidence="2" id="KW-0808">Transferase</keyword>
<name>A0A6C0RF67_9BACT</name>
<dbReference type="Pfam" id="PF00294">
    <property type="entry name" value="PfkB"/>
    <property type="match status" value="1"/>
</dbReference>
<proteinExistence type="inferred from homology"/>
<dbReference type="Proteomes" id="UP000474630">
    <property type="component" value="Chromosome"/>
</dbReference>
<dbReference type="InterPro" id="IPR002173">
    <property type="entry name" value="Carboh/pur_kinase_PfkB_CS"/>
</dbReference>
<dbReference type="Gene3D" id="3.40.1190.20">
    <property type="match status" value="1"/>
</dbReference>
<evidence type="ECO:0000256" key="1">
    <source>
        <dbReference type="ARBA" id="ARBA00010688"/>
    </source>
</evidence>
<organism evidence="5 6">
    <name type="scientific">Draconibacterium halophilum</name>
    <dbReference type="NCBI Taxonomy" id="2706887"/>
    <lineage>
        <taxon>Bacteria</taxon>
        <taxon>Pseudomonadati</taxon>
        <taxon>Bacteroidota</taxon>
        <taxon>Bacteroidia</taxon>
        <taxon>Marinilabiliales</taxon>
        <taxon>Prolixibacteraceae</taxon>
        <taxon>Draconibacterium</taxon>
    </lineage>
</organism>
<dbReference type="EMBL" id="CP048409">
    <property type="protein sequence ID" value="QIA09164.1"/>
    <property type="molecule type" value="Genomic_DNA"/>
</dbReference>
<dbReference type="InterPro" id="IPR029056">
    <property type="entry name" value="Ribokinase-like"/>
</dbReference>
<dbReference type="InterPro" id="IPR011611">
    <property type="entry name" value="PfkB_dom"/>
</dbReference>
<evidence type="ECO:0000259" key="4">
    <source>
        <dbReference type="Pfam" id="PF00294"/>
    </source>
</evidence>
<dbReference type="PROSITE" id="PS00583">
    <property type="entry name" value="PFKB_KINASES_1"/>
    <property type="match status" value="1"/>
</dbReference>
<dbReference type="CDD" id="cd01167">
    <property type="entry name" value="bac_FRK"/>
    <property type="match status" value="1"/>
</dbReference>
<evidence type="ECO:0000256" key="3">
    <source>
        <dbReference type="ARBA" id="ARBA00022777"/>
    </source>
</evidence>
<dbReference type="KEGG" id="drc:G0Q07_16205"/>
<keyword evidence="6" id="KW-1185">Reference proteome</keyword>
<evidence type="ECO:0000313" key="6">
    <source>
        <dbReference type="Proteomes" id="UP000474630"/>
    </source>
</evidence>
<dbReference type="RefSeq" id="WP_163348140.1">
    <property type="nucleotide sequence ID" value="NZ_CP048409.1"/>
</dbReference>
<reference evidence="5 6" key="1">
    <citation type="submission" date="2020-02" db="EMBL/GenBank/DDBJ databases">
        <title>Genome sequencing for Draconibacterium sp. strain M1.</title>
        <authorList>
            <person name="Park S.-J."/>
        </authorList>
    </citation>
    <scope>NUCLEOTIDE SEQUENCE [LARGE SCALE GENOMIC DNA]</scope>
    <source>
        <strain evidence="5 6">M1</strain>
    </source>
</reference>
<dbReference type="InterPro" id="IPR050306">
    <property type="entry name" value="PfkB_Carbo_kinase"/>
</dbReference>
<dbReference type="PANTHER" id="PTHR43085">
    <property type="entry name" value="HEXOKINASE FAMILY MEMBER"/>
    <property type="match status" value="1"/>
</dbReference>
<dbReference type="PROSITE" id="PS00584">
    <property type="entry name" value="PFKB_KINASES_2"/>
    <property type="match status" value="1"/>
</dbReference>
<comment type="similarity">
    <text evidence="1">Belongs to the carbohydrate kinase PfkB family.</text>
</comment>
<dbReference type="AlphaFoldDB" id="A0A6C0RF67"/>
<sequence length="300" mass="32841">MKIKNKEILCIGEVLWDKLPSGAKPGGAPMNVALHLNAIGMDVAIASSIGNDNEGKELKAFLNESGLGTSLIQEDGYLPTSEVLVHLDENNNATYEICEPVAWDSIRLTDDLMDRAKSAGLLIYGTLASRNPISRESIMYLIDYDGIKLVDVNFRKPYDSQFVIEELLKKSNIAKLNDDELVVFANWYNKHKYDEKSLVKWFANQYNLQMVCITKGENGAMLYADGEFYEHRGFKVNAVDTVGAGDAFLAGLVASLINNKSLEDALAYACATGAFVASKSGATPSYDMNEINSILSGISV</sequence>